<evidence type="ECO:0000259" key="3">
    <source>
        <dbReference type="PROSITE" id="PS51208"/>
    </source>
</evidence>
<protein>
    <submittedName>
        <fullName evidence="4">Autotransporter domain-containing protein</fullName>
    </submittedName>
</protein>
<keyword evidence="5" id="KW-1185">Reference proteome</keyword>
<evidence type="ECO:0000256" key="2">
    <source>
        <dbReference type="SAM" id="MobiDB-lite"/>
    </source>
</evidence>
<gene>
    <name evidence="4" type="ORF">H0A72_00420</name>
</gene>
<dbReference type="Pfam" id="PF03797">
    <property type="entry name" value="Autotransporter"/>
    <property type="match status" value="1"/>
</dbReference>
<dbReference type="NCBIfam" id="TIGR02601">
    <property type="entry name" value="autotrns_rpt"/>
    <property type="match status" value="1"/>
</dbReference>
<dbReference type="SMART" id="SM00869">
    <property type="entry name" value="Autotransporter"/>
    <property type="match status" value="1"/>
</dbReference>
<evidence type="ECO:0000313" key="5">
    <source>
        <dbReference type="Proteomes" id="UP000559809"/>
    </source>
</evidence>
<dbReference type="InterPro" id="IPR011050">
    <property type="entry name" value="Pectin_lyase_fold/virulence"/>
</dbReference>
<dbReference type="InterPro" id="IPR013425">
    <property type="entry name" value="Autotrns_rpt"/>
</dbReference>
<evidence type="ECO:0000256" key="1">
    <source>
        <dbReference type="ARBA" id="ARBA00022729"/>
    </source>
</evidence>
<keyword evidence="1" id="KW-0732">Signal</keyword>
<dbReference type="EMBL" id="JACCEM010000001">
    <property type="protein sequence ID" value="NYT47765.1"/>
    <property type="molecule type" value="Genomic_DNA"/>
</dbReference>
<dbReference type="InterPro" id="IPR005546">
    <property type="entry name" value="Autotransporte_beta"/>
</dbReference>
<dbReference type="SUPFAM" id="SSF51126">
    <property type="entry name" value="Pectin lyase-like"/>
    <property type="match status" value="1"/>
</dbReference>
<dbReference type="PROSITE" id="PS51208">
    <property type="entry name" value="AUTOTRANSPORTER"/>
    <property type="match status" value="1"/>
</dbReference>
<dbReference type="SUPFAM" id="SSF103515">
    <property type="entry name" value="Autotransporter"/>
    <property type="match status" value="1"/>
</dbReference>
<dbReference type="NCBIfam" id="TIGR01414">
    <property type="entry name" value="autotrans_barl"/>
    <property type="match status" value="1"/>
</dbReference>
<sequence length="795" mass="83923">MLTRCTLLFPSFFSFVAVLLFSVFCQRALAGQHTGPPPGPEPGNPLNWITDEAQLGLPDAPLVFSGEPLRVGASFSTARLVAIDRDAHIEVAGGARLELAGTVSSLDGSEGRLVKTGAGTLALSADNNYLGHTRLMAGRLQIQGHNALGGGLSSLWMRPGTTLSYAAGTVLSKSIQLDPGQAPDDPAPQAALLHVPQGVATQAGAIVGPLPLVKQGSGTLVLAGSAHAAAGLDVEAGTLRNLMMINGPVTVRSGARLEGGGSMGATTVQGGATLAPGAPAASGRPGAIGTLAVAGRLHLLPGAELAVKVLPDGGSDQVMVVGKALLDGRLSALAGEGDWRPSTRYTVVHALGGFEGTRFESAGSNLAFLDPELSYSDDDTRAFLTLVRNDTRLDEVGDTETEDEVAVVIDPVKPVTPVRPVEPLPPIEPVAPAAPPDATETDVDIPVDDPVVIVVDSEPEAILHDEILVMTAPEAKTALRQLSGSWHASLRSGMLEDSRHIREAALRHLGRGEGHWLQGWHSNGWRGAAHGTPADWRDLHGMALGSTRNLAAHWRATVFLGAQRGDWRRHPATAHARIDGVHAGIALLKELTVTDLAVGVAKTWNRVQASRSVSAGGMHYALAGVGHGYTLQVFTELAAPLRRLAKLHRHPALKGLTPFIRAAWVRDSLHGYDERGGAAALTMLRDRRSVVFTTLGVQADYALQGPKGAMRLQGELAWRHAGGDTHARSQQYFRDGTRRRVFASEGQAIARQAWSLKLGLEGDLGRDLRLSVGYAGQYARRQKDHGLRVAVAWVF</sequence>
<reference evidence="4 5" key="1">
    <citation type="submission" date="2020-07" db="EMBL/GenBank/DDBJ databases">
        <title>Taxonomic revisions and descriptions of new bacterial species based on genomic comparisons in the high-G+C-content subgroup of the family Alcaligenaceae.</title>
        <authorList>
            <person name="Szabo A."/>
            <person name="Felfoldi T."/>
        </authorList>
    </citation>
    <scope>NUCLEOTIDE SEQUENCE [LARGE SCALE GENOMIC DNA]</scope>
    <source>
        <strain evidence="4 5">LMG 24012</strain>
    </source>
</reference>
<proteinExistence type="predicted"/>
<evidence type="ECO:0000313" key="4">
    <source>
        <dbReference type="EMBL" id="NYT47765.1"/>
    </source>
</evidence>
<dbReference type="InterPro" id="IPR006315">
    <property type="entry name" value="OM_autotransptr_brl_dom"/>
</dbReference>
<feature type="compositionally biased region" description="Pro residues" evidence="2">
    <location>
        <begin position="420"/>
        <end position="435"/>
    </location>
</feature>
<feature type="domain" description="Autotransporter" evidence="3">
    <location>
        <begin position="508"/>
        <end position="795"/>
    </location>
</feature>
<dbReference type="RefSeq" id="WP_180152803.1">
    <property type="nucleotide sequence ID" value="NZ_JACCEM010000001.1"/>
</dbReference>
<name>A0A853FPU1_9BURK</name>
<dbReference type="Proteomes" id="UP000559809">
    <property type="component" value="Unassembled WGS sequence"/>
</dbReference>
<dbReference type="AlphaFoldDB" id="A0A853FPU1"/>
<dbReference type="Pfam" id="PF12951">
    <property type="entry name" value="PATR"/>
    <property type="match status" value="2"/>
</dbReference>
<dbReference type="Gene3D" id="2.40.128.130">
    <property type="entry name" value="Autotransporter beta-domain"/>
    <property type="match status" value="1"/>
</dbReference>
<dbReference type="InterPro" id="IPR036709">
    <property type="entry name" value="Autotransporte_beta_dom_sf"/>
</dbReference>
<dbReference type="GO" id="GO:0019867">
    <property type="term" value="C:outer membrane"/>
    <property type="evidence" value="ECO:0007669"/>
    <property type="project" value="InterPro"/>
</dbReference>
<feature type="region of interest" description="Disordered" evidence="2">
    <location>
        <begin position="419"/>
        <end position="444"/>
    </location>
</feature>
<comment type="caution">
    <text evidence="4">The sequence shown here is derived from an EMBL/GenBank/DDBJ whole genome shotgun (WGS) entry which is preliminary data.</text>
</comment>
<accession>A0A853FPU1</accession>
<organism evidence="4 5">
    <name type="scientific">Parapusillimonas granuli</name>
    <dbReference type="NCBI Taxonomy" id="380911"/>
    <lineage>
        <taxon>Bacteria</taxon>
        <taxon>Pseudomonadati</taxon>
        <taxon>Pseudomonadota</taxon>
        <taxon>Betaproteobacteria</taxon>
        <taxon>Burkholderiales</taxon>
        <taxon>Alcaligenaceae</taxon>
        <taxon>Parapusillimonas</taxon>
    </lineage>
</organism>